<dbReference type="STRING" id="32264.T1KB55"/>
<protein>
    <recommendedName>
        <fullName evidence="1">inositol-polyphosphate 5-phosphatase</fullName>
        <ecNumber evidence="1">3.1.3.56</ecNumber>
    </recommendedName>
</protein>
<feature type="region of interest" description="Disordered" evidence="4">
    <location>
        <begin position="605"/>
        <end position="638"/>
    </location>
</feature>
<feature type="compositionally biased region" description="Polar residues" evidence="4">
    <location>
        <begin position="615"/>
        <end position="632"/>
    </location>
</feature>
<sequence>MSATSSSNTECTFLLITANVGSLFEDPEGLLKLWLDEFFKTISQKNPMFIALHCQEVGGKTYEISMKNVQQFVNYLVESETLQNYSNARVFLDEDFTCTKNFTALGSFYFIHEALKNVKIWNFQDRNFHPVLGKEIFSGNIEAVSFKEKAKFPQEFFPECKWSRKGFMRTRWFCNDTIYDLTNIHLFHDASNFIAMESFPSSYSTIRFNALQYVLDRFANDVYEKVPLFIFGDFNFRLDTKAVIQVKHQKVLKVKFSEFNYNFFLFQRITQNFAEVQMRNKNDGAIEKILYNDPQSDDKTVLTLEKKVFDLIDHDGIFLNEKNHDWLLDLDKEVKSFEDLLFECKISFPPSYPFTEETTSSSYMRTRCPAWCDRILMNKSAMDLIKSQCNSSENCVKYEMIGKNVPMGDHKPISLWFKLVSSAGKWRSGFALLPKRKRDDSLHDCDYENNNSDRSKPRLRTFSIPSISRPIKSHPKARRTASAVSSCKPIYHNQDWYHKTQELFRLFRESTCNLTKASSSRLTSHHSSSSEEWYSDLPVDLNNLNNVNLQNSNQSNTGKFGTSDYPMETELKSNYLDRPKKSKGHHSLEHRLSDVKESLELNDGQEDMNELNPDIANSKQPLDSDFSANGIESKSNLSSKKINTKSNSKVINNKRRESCPKFCSLL</sequence>
<evidence type="ECO:0000313" key="6">
    <source>
        <dbReference type="EnsemblMetazoa" id="tetur08g02900.1"/>
    </source>
</evidence>
<evidence type="ECO:0000256" key="3">
    <source>
        <dbReference type="ARBA" id="ARBA00023599"/>
    </source>
</evidence>
<dbReference type="InterPro" id="IPR000300">
    <property type="entry name" value="IPPc"/>
</dbReference>
<feature type="domain" description="Inositol polyphosphate-related phosphatase" evidence="5">
    <location>
        <begin position="9"/>
        <end position="425"/>
    </location>
</feature>
<keyword evidence="2" id="KW-0378">Hydrolase</keyword>
<dbReference type="PANTHER" id="PTHR12997:SF2">
    <property type="entry name" value="INOSITOL POLYPHOSPHATE-5-PHOSPHATASE A"/>
    <property type="match status" value="1"/>
</dbReference>
<organism evidence="6 7">
    <name type="scientific">Tetranychus urticae</name>
    <name type="common">Two-spotted spider mite</name>
    <dbReference type="NCBI Taxonomy" id="32264"/>
    <lineage>
        <taxon>Eukaryota</taxon>
        <taxon>Metazoa</taxon>
        <taxon>Ecdysozoa</taxon>
        <taxon>Arthropoda</taxon>
        <taxon>Chelicerata</taxon>
        <taxon>Arachnida</taxon>
        <taxon>Acari</taxon>
        <taxon>Acariformes</taxon>
        <taxon>Trombidiformes</taxon>
        <taxon>Prostigmata</taxon>
        <taxon>Eleutherengona</taxon>
        <taxon>Raphignathae</taxon>
        <taxon>Tetranychoidea</taxon>
        <taxon>Tetranychidae</taxon>
        <taxon>Tetranychus</taxon>
    </lineage>
</organism>
<feature type="region of interest" description="Disordered" evidence="4">
    <location>
        <begin position="545"/>
        <end position="566"/>
    </location>
</feature>
<keyword evidence="7" id="KW-1185">Reference proteome</keyword>
<evidence type="ECO:0000256" key="4">
    <source>
        <dbReference type="SAM" id="MobiDB-lite"/>
    </source>
</evidence>
<comment type="similarity">
    <text evidence="3">Belongs to the inositol 1,4,5-trisphosphate 5-phosphatase type I family.</text>
</comment>
<evidence type="ECO:0000313" key="7">
    <source>
        <dbReference type="Proteomes" id="UP000015104"/>
    </source>
</evidence>
<evidence type="ECO:0000256" key="2">
    <source>
        <dbReference type="ARBA" id="ARBA00022801"/>
    </source>
</evidence>
<name>T1KB55_TETUR</name>
<dbReference type="eggNOG" id="KOG1976">
    <property type="taxonomic scope" value="Eukaryota"/>
</dbReference>
<dbReference type="Pfam" id="PF22669">
    <property type="entry name" value="Exo_endo_phos2"/>
    <property type="match status" value="1"/>
</dbReference>
<dbReference type="SMART" id="SM00128">
    <property type="entry name" value="IPPc"/>
    <property type="match status" value="1"/>
</dbReference>
<accession>T1KB55</accession>
<dbReference type="Proteomes" id="UP000015104">
    <property type="component" value="Unassembled WGS sequence"/>
</dbReference>
<dbReference type="PANTHER" id="PTHR12997">
    <property type="entry name" value="TYPE I INOSITOL-1,4,5-TRISPHOSPHATE 5-PHOSPHATASE"/>
    <property type="match status" value="1"/>
</dbReference>
<reference evidence="6" key="2">
    <citation type="submission" date="2015-06" db="UniProtKB">
        <authorList>
            <consortium name="EnsemblMetazoa"/>
        </authorList>
    </citation>
    <scope>IDENTIFICATION</scope>
</reference>
<dbReference type="GO" id="GO:0046856">
    <property type="term" value="P:phosphatidylinositol dephosphorylation"/>
    <property type="evidence" value="ECO:0007669"/>
    <property type="project" value="InterPro"/>
</dbReference>
<proteinExistence type="inferred from homology"/>
<dbReference type="EnsemblMetazoa" id="tetur08g02900.1">
    <property type="protein sequence ID" value="tetur08g02900.1"/>
    <property type="gene ID" value="tetur08g02900"/>
</dbReference>
<evidence type="ECO:0000256" key="1">
    <source>
        <dbReference type="ARBA" id="ARBA00012997"/>
    </source>
</evidence>
<dbReference type="SUPFAM" id="SSF56219">
    <property type="entry name" value="DNase I-like"/>
    <property type="match status" value="1"/>
</dbReference>
<reference evidence="7" key="1">
    <citation type="submission" date="2011-08" db="EMBL/GenBank/DDBJ databases">
        <authorList>
            <person name="Rombauts S."/>
        </authorList>
    </citation>
    <scope>NUCLEOTIDE SEQUENCE</scope>
    <source>
        <strain evidence="7">London</strain>
    </source>
</reference>
<dbReference type="AlphaFoldDB" id="T1KB55"/>
<evidence type="ECO:0000259" key="5">
    <source>
        <dbReference type="SMART" id="SM00128"/>
    </source>
</evidence>
<dbReference type="InterPro" id="IPR039737">
    <property type="entry name" value="INPP5A"/>
</dbReference>
<feature type="compositionally biased region" description="Low complexity" evidence="4">
    <location>
        <begin position="545"/>
        <end position="556"/>
    </location>
</feature>
<dbReference type="HOGENOM" id="CLU_2099234_0_0_1"/>
<feature type="region of interest" description="Disordered" evidence="4">
    <location>
        <begin position="576"/>
        <end position="595"/>
    </location>
</feature>
<dbReference type="EC" id="3.1.3.56" evidence="1"/>
<feature type="compositionally biased region" description="Basic and acidic residues" evidence="4">
    <location>
        <begin position="586"/>
        <end position="595"/>
    </location>
</feature>
<dbReference type="InterPro" id="IPR036691">
    <property type="entry name" value="Endo/exonu/phosph_ase_sf"/>
</dbReference>
<dbReference type="Gene3D" id="3.60.10.10">
    <property type="entry name" value="Endonuclease/exonuclease/phosphatase"/>
    <property type="match status" value="1"/>
</dbReference>
<dbReference type="GO" id="GO:0004445">
    <property type="term" value="F:inositol-polyphosphate 5-phosphatase activity"/>
    <property type="evidence" value="ECO:0007669"/>
    <property type="project" value="UniProtKB-EC"/>
</dbReference>
<dbReference type="EMBL" id="CAEY01001945">
    <property type="status" value="NOT_ANNOTATED_CDS"/>
    <property type="molecule type" value="Genomic_DNA"/>
</dbReference>